<dbReference type="Gene3D" id="1.10.8.350">
    <property type="entry name" value="Bacterial muramidase"/>
    <property type="match status" value="1"/>
</dbReference>
<dbReference type="PANTHER" id="PTHR30163:SF8">
    <property type="entry name" value="LYTIC MUREIN TRANSGLYCOSYLASE"/>
    <property type="match status" value="1"/>
</dbReference>
<evidence type="ECO:0000313" key="5">
    <source>
        <dbReference type="Proteomes" id="UP000531231"/>
    </source>
</evidence>
<comment type="caution">
    <text evidence="4">The sequence shown here is derived from an EMBL/GenBank/DDBJ whole genome shotgun (WGS) entry which is preliminary data.</text>
</comment>
<dbReference type="GO" id="GO:0008933">
    <property type="term" value="F:peptidoglycan lytic transglycosylase activity"/>
    <property type="evidence" value="ECO:0007669"/>
    <property type="project" value="TreeGrafter"/>
</dbReference>
<dbReference type="GO" id="GO:0009253">
    <property type="term" value="P:peptidoglycan catabolic process"/>
    <property type="evidence" value="ECO:0007669"/>
    <property type="project" value="TreeGrafter"/>
</dbReference>
<feature type="domain" description="Peptidoglycan binding-like" evidence="2">
    <location>
        <begin position="369"/>
        <end position="424"/>
    </location>
</feature>
<keyword evidence="1" id="KW-0732">Signal</keyword>
<dbReference type="Gene3D" id="1.10.101.10">
    <property type="entry name" value="PGBD-like superfamily/PGBD"/>
    <property type="match status" value="1"/>
</dbReference>
<feature type="chain" id="PRO_5031534794" evidence="1">
    <location>
        <begin position="33"/>
        <end position="424"/>
    </location>
</feature>
<feature type="domain" description="Transglycosylase SLT" evidence="3">
    <location>
        <begin position="63"/>
        <end position="349"/>
    </location>
</feature>
<dbReference type="AlphaFoldDB" id="A0A7W8AMG9"/>
<feature type="signal peptide" evidence="1">
    <location>
        <begin position="1"/>
        <end position="32"/>
    </location>
</feature>
<dbReference type="Proteomes" id="UP000531231">
    <property type="component" value="Unassembled WGS sequence"/>
</dbReference>
<dbReference type="InterPro" id="IPR036365">
    <property type="entry name" value="PGBD-like_sf"/>
</dbReference>
<protein>
    <submittedName>
        <fullName evidence="4">Lytic murein transglycosylase</fullName>
    </submittedName>
</protein>
<evidence type="ECO:0000256" key="1">
    <source>
        <dbReference type="SAM" id="SignalP"/>
    </source>
</evidence>
<dbReference type="Gene3D" id="1.10.530.10">
    <property type="match status" value="1"/>
</dbReference>
<sequence length="424" mass="46425">MSRPASLSAFRSVFKPLLTAATLLSTASFAFATATQPAAPSAAPSAPAAVAIEKPACGGDYNVWLEGVVTEAKAAGISDKALTELHKARLDERTLKRDRTQTVFNLTFAEFSKRLISEQRLKKGRENLVKYADVFKKAEDTYGVPGPVIAAFWGLETDFGAIQGDFDTLNSLVTLAHDCRRPELFRPQLIALLKLMDKGVVDAGTMGAWAGEIGQMQLLPKDYLERGVDGDNDGKVDLRNSVADAVMTAARMLSELGWQRGEPWLETVQLTQDLPWENSIRTYRLPHSKWSGWGVKSVNGNALGADDGDASLLIPMGRKGPAFLSYRNFDIFVEWNKSIVYATTAAYFAARLAGGEPFLLGTPEAGLSTEELKELQNKLVVRGYDMGRIDGVFGTMTRDAVRTEQLRLGMPADSWPTRELLEKL</sequence>
<evidence type="ECO:0000313" key="4">
    <source>
        <dbReference type="EMBL" id="MBB5091945.1"/>
    </source>
</evidence>
<reference evidence="4 5" key="1">
    <citation type="submission" date="2020-08" db="EMBL/GenBank/DDBJ databases">
        <title>Genomic Encyclopedia of Type Strains, Phase IV (KMG-IV): sequencing the most valuable type-strain genomes for metagenomic binning, comparative biology and taxonomic classification.</title>
        <authorList>
            <person name="Goeker M."/>
        </authorList>
    </citation>
    <scope>NUCLEOTIDE SEQUENCE [LARGE SCALE GENOMIC DNA]</scope>
    <source>
        <strain evidence="4 5">DSM 25620</strain>
    </source>
</reference>
<gene>
    <name evidence="4" type="ORF">HNQ68_002490</name>
</gene>
<keyword evidence="5" id="KW-1185">Reference proteome</keyword>
<name>A0A7W8AMG9_9HYPH</name>
<evidence type="ECO:0000259" key="3">
    <source>
        <dbReference type="Pfam" id="PF13406"/>
    </source>
</evidence>
<dbReference type="InterPro" id="IPR002477">
    <property type="entry name" value="Peptidoglycan-bd-like"/>
</dbReference>
<dbReference type="InterPro" id="IPR011970">
    <property type="entry name" value="MltB_2"/>
</dbReference>
<accession>A0A7W8AMG9</accession>
<proteinExistence type="predicted"/>
<dbReference type="InterPro" id="IPR023346">
    <property type="entry name" value="Lysozyme-like_dom_sf"/>
</dbReference>
<dbReference type="PANTHER" id="PTHR30163">
    <property type="entry name" value="MEMBRANE-BOUND LYTIC MUREIN TRANSGLYCOSYLASE B"/>
    <property type="match status" value="1"/>
</dbReference>
<dbReference type="InterPro" id="IPR043426">
    <property type="entry name" value="MltB-like"/>
</dbReference>
<dbReference type="SUPFAM" id="SSF47090">
    <property type="entry name" value="PGBD-like"/>
    <property type="match status" value="1"/>
</dbReference>
<evidence type="ECO:0000259" key="2">
    <source>
        <dbReference type="Pfam" id="PF01471"/>
    </source>
</evidence>
<dbReference type="InterPro" id="IPR031304">
    <property type="entry name" value="SLT_2"/>
</dbReference>
<dbReference type="EMBL" id="JACHIL010000004">
    <property type="protein sequence ID" value="MBB5091945.1"/>
    <property type="molecule type" value="Genomic_DNA"/>
</dbReference>
<dbReference type="Pfam" id="PF01471">
    <property type="entry name" value="PG_binding_1"/>
    <property type="match status" value="1"/>
</dbReference>
<dbReference type="Pfam" id="PF13406">
    <property type="entry name" value="SLT_2"/>
    <property type="match status" value="1"/>
</dbReference>
<dbReference type="RefSeq" id="WP_075656115.1">
    <property type="nucleotide sequence ID" value="NZ_JACHIL010000004.1"/>
</dbReference>
<dbReference type="SUPFAM" id="SSF53955">
    <property type="entry name" value="Lysozyme-like"/>
    <property type="match status" value="1"/>
</dbReference>
<organism evidence="4 5">
    <name type="scientific">Pseudochrobactrum saccharolyticum</name>
    <dbReference type="NCBI Taxonomy" id="354352"/>
    <lineage>
        <taxon>Bacteria</taxon>
        <taxon>Pseudomonadati</taxon>
        <taxon>Pseudomonadota</taxon>
        <taxon>Alphaproteobacteria</taxon>
        <taxon>Hyphomicrobiales</taxon>
        <taxon>Brucellaceae</taxon>
        <taxon>Pseudochrobactrum</taxon>
    </lineage>
</organism>
<dbReference type="InterPro" id="IPR036366">
    <property type="entry name" value="PGBDSf"/>
</dbReference>
<dbReference type="NCBIfam" id="TIGR02283">
    <property type="entry name" value="MltB_2"/>
    <property type="match status" value="1"/>
</dbReference>